<dbReference type="VEuPathDB" id="VectorBase:ISCP_003524"/>
<dbReference type="PANTHER" id="PTHR11412">
    <property type="entry name" value="MACROGLOBULIN / COMPLEMENT"/>
    <property type="match status" value="1"/>
</dbReference>
<dbReference type="EMBL" id="ABJB010752048">
    <property type="status" value="NOT_ANNOTATED_CDS"/>
    <property type="molecule type" value="Genomic_DNA"/>
</dbReference>
<dbReference type="InterPro" id="IPR041425">
    <property type="entry name" value="C3/4/5_MG1"/>
</dbReference>
<dbReference type="PANTHER" id="PTHR11412:SF166">
    <property type="entry name" value="NTR DOMAIN-CONTAINING PROTEIN"/>
    <property type="match status" value="1"/>
</dbReference>
<dbReference type="AlphaFoldDB" id="B7PXL0"/>
<dbReference type="VEuPathDB" id="VectorBase:ISCW020813"/>
<keyword evidence="4" id="KW-1185">Reference proteome</keyword>
<dbReference type="EMBL" id="DS814846">
    <property type="protein sequence ID" value="EEC11332.1"/>
    <property type="molecule type" value="Genomic_DNA"/>
</dbReference>
<dbReference type="InterPro" id="IPR050473">
    <property type="entry name" value="A2M/Complement_sys"/>
</dbReference>
<dbReference type="EMBL" id="ABJB010409845">
    <property type="status" value="NOT_ANNOTATED_CDS"/>
    <property type="molecule type" value="Genomic_DNA"/>
</dbReference>
<organism>
    <name type="scientific">Ixodes scapularis</name>
    <name type="common">Black-legged tick</name>
    <name type="synonym">Deer tick</name>
    <dbReference type="NCBI Taxonomy" id="6945"/>
    <lineage>
        <taxon>Eukaryota</taxon>
        <taxon>Metazoa</taxon>
        <taxon>Ecdysozoa</taxon>
        <taxon>Arthropoda</taxon>
        <taxon>Chelicerata</taxon>
        <taxon>Arachnida</taxon>
        <taxon>Acari</taxon>
        <taxon>Parasitiformes</taxon>
        <taxon>Ixodida</taxon>
        <taxon>Ixodoidea</taxon>
        <taxon>Ixodidae</taxon>
        <taxon>Ixodinae</taxon>
        <taxon>Ixodes</taxon>
    </lineage>
</organism>
<evidence type="ECO:0007829" key="5">
    <source>
        <dbReference type="PeptideAtlas" id="B7PXL0"/>
    </source>
</evidence>
<evidence type="ECO:0000313" key="2">
    <source>
        <dbReference type="EMBL" id="EEC11332.1"/>
    </source>
</evidence>
<sequence length="285" mass="31333">MSIPADCYLVAPNVFRLGSKETVAVAVEGGAAQEVRVSLQKHPIQRGVFFTKTRTVSPRRPEVWDVGVELADLQDLNLGKAPVYVTLEVKCGSLWTRSAQVLNPQNVTVEARDFEPTTGPMLTHVVTLPEHTLLGEWKVVVKYGYKLIDGRARFQVDRDSIARRLGAPLESLFRGRYRLVIEATVTEEATAAKQSARNEKAVFSTTPFVISTSKSQKSFKPGVKTYAIAQVTYLNGDAARGIEMQLTNRGPKNLSTKATTDNDGIATFPISTAINDESLNLKVRL</sequence>
<accession>B7PXL0</accession>
<evidence type="ECO:0000313" key="4">
    <source>
        <dbReference type="Proteomes" id="UP000001555"/>
    </source>
</evidence>
<dbReference type="EMBL" id="ABJB010252109">
    <property type="status" value="NOT_ANNOTATED_CDS"/>
    <property type="molecule type" value="Genomic_DNA"/>
</dbReference>
<reference evidence="3" key="2">
    <citation type="submission" date="2020-05" db="UniProtKB">
        <authorList>
            <consortium name="EnsemblMetazoa"/>
        </authorList>
    </citation>
    <scope>IDENTIFICATION</scope>
    <source>
        <strain evidence="3">wikel</strain>
    </source>
</reference>
<feature type="domain" description="Complement C3/4/5 macroglobulin" evidence="1">
    <location>
        <begin position="7"/>
        <end position="93"/>
    </location>
</feature>
<dbReference type="OrthoDB" id="6359008at2759"/>
<dbReference type="Pfam" id="PF17790">
    <property type="entry name" value="MG1"/>
    <property type="match status" value="1"/>
</dbReference>
<dbReference type="EMBL" id="ABJB010077210">
    <property type="status" value="NOT_ANNOTATED_CDS"/>
    <property type="molecule type" value="Genomic_DNA"/>
</dbReference>
<protein>
    <recommendedName>
        <fullName evidence="1">Complement C3/4/5 macroglobulin domain-containing protein</fullName>
    </recommendedName>
</protein>
<dbReference type="EMBL" id="ABJB010779970">
    <property type="status" value="NOT_ANNOTATED_CDS"/>
    <property type="molecule type" value="Genomic_DNA"/>
</dbReference>
<gene>
    <name evidence="2" type="ORF">IscW_ISCW020813</name>
</gene>
<dbReference type="PaxDb" id="6945-B7PXL0"/>
<evidence type="ECO:0000313" key="3">
    <source>
        <dbReference type="EnsemblMetazoa" id="ISCW020813-PA"/>
    </source>
</evidence>
<dbReference type="HOGENOM" id="CLU_977549_0_0_1"/>
<name>B7PXL0_IXOSC</name>
<dbReference type="Proteomes" id="UP000001555">
    <property type="component" value="Unassembled WGS sequence"/>
</dbReference>
<reference evidence="2 4" key="1">
    <citation type="submission" date="2008-03" db="EMBL/GenBank/DDBJ databases">
        <title>Annotation of Ixodes scapularis.</title>
        <authorList>
            <consortium name="Ixodes scapularis Genome Project Consortium"/>
            <person name="Caler E."/>
            <person name="Hannick L.I."/>
            <person name="Bidwell S."/>
            <person name="Joardar V."/>
            <person name="Thiagarajan M."/>
            <person name="Amedeo P."/>
            <person name="Galinsky K.J."/>
            <person name="Schobel S."/>
            <person name="Inman J."/>
            <person name="Hostetler J."/>
            <person name="Miller J."/>
            <person name="Hammond M."/>
            <person name="Megy K."/>
            <person name="Lawson D."/>
            <person name="Kodira C."/>
            <person name="Sutton G."/>
            <person name="Meyer J."/>
            <person name="Hill C.A."/>
            <person name="Birren B."/>
            <person name="Nene V."/>
            <person name="Collins F."/>
            <person name="Alarcon-Chaidez F."/>
            <person name="Wikel S."/>
            <person name="Strausberg R."/>
        </authorList>
    </citation>
    <scope>NUCLEOTIDE SEQUENCE [LARGE SCALE GENOMIC DNA]</scope>
    <source>
        <strain evidence="4">Wikel</strain>
        <strain evidence="2">Wikel colony</strain>
    </source>
</reference>
<keyword evidence="5" id="KW-1267">Proteomics identification</keyword>
<dbReference type="Gene3D" id="2.60.40.10">
    <property type="entry name" value="Immunoglobulins"/>
    <property type="match status" value="1"/>
</dbReference>
<dbReference type="EMBL" id="ABJB010754100">
    <property type="status" value="NOT_ANNOTATED_CDS"/>
    <property type="molecule type" value="Genomic_DNA"/>
</dbReference>
<dbReference type="InterPro" id="IPR013783">
    <property type="entry name" value="Ig-like_fold"/>
</dbReference>
<dbReference type="Gene3D" id="2.60.40.1930">
    <property type="match status" value="1"/>
</dbReference>
<proteinExistence type="evidence at protein level"/>
<dbReference type="EnsemblMetazoa" id="ISCW020813-RA">
    <property type="protein sequence ID" value="ISCW020813-PA"/>
    <property type="gene ID" value="ISCW020813"/>
</dbReference>
<dbReference type="InParanoid" id="B7PXL0"/>
<evidence type="ECO:0000259" key="1">
    <source>
        <dbReference type="Pfam" id="PF17790"/>
    </source>
</evidence>
<dbReference type="VEuPathDB" id="VectorBase:ISCI020813"/>